<accession>A0ABW2ID86</accession>
<evidence type="ECO:0000313" key="4">
    <source>
        <dbReference type="Proteomes" id="UP001596542"/>
    </source>
</evidence>
<dbReference type="PANTHER" id="PTHR30203:SF33">
    <property type="entry name" value="BLR4455 PROTEIN"/>
    <property type="match status" value="1"/>
</dbReference>
<evidence type="ECO:0000256" key="1">
    <source>
        <dbReference type="ARBA" id="ARBA00007613"/>
    </source>
</evidence>
<dbReference type="PROSITE" id="PS51257">
    <property type="entry name" value="PROKAR_LIPOPROTEIN"/>
    <property type="match status" value="1"/>
</dbReference>
<dbReference type="NCBIfam" id="TIGR01845">
    <property type="entry name" value="outer_NodT"/>
    <property type="match status" value="1"/>
</dbReference>
<dbReference type="InterPro" id="IPR010131">
    <property type="entry name" value="MdtP/NodT-like"/>
</dbReference>
<evidence type="ECO:0000256" key="2">
    <source>
        <dbReference type="RuleBase" id="RU362097"/>
    </source>
</evidence>
<protein>
    <submittedName>
        <fullName evidence="3">Efflux transporter outer membrane subunit</fullName>
    </submittedName>
</protein>
<dbReference type="RefSeq" id="WP_382272393.1">
    <property type="nucleotide sequence ID" value="NZ_JBHTBU010000002.1"/>
</dbReference>
<keyword evidence="2" id="KW-1134">Transmembrane beta strand</keyword>
<sequence>MIKILTGFSAALLLAACATQTTQQTLAPEVASQWRQSQGTVDASLMASSVTRDWWRSFGSSELDNLLEAAQIQSYDIAAAVARVTQAQATATIAGAALLPELNGNFGATRNGRLGGDGNGTAPGTVYQAGLTATYELDFWGRNRAARDSALAGLRAAEFDRDTVQLTISAGVASAWLQTVGLRERVAIADLSVASAQRLLDVIESRARAGAANPLELAQQRGVLAAQMRTRAAIRQQAEDSLSTLAVLLGRNPSLLTIAGTNLGKLQAPTIAAGLPADLLIRRPDIARAEAQLSGADANIIAARAAMLPRISLGGDITAGSNRVSSVFDNPVYSLAAGLAAPIFNAGRLAAGRDLALAQREELLANYRRAIVAAFGDVETALNAVAGIDAQRIAQEEELRQAQRAFNLAESRYRAGAETSLTLLDAQRTLYAAQDAAAQLRTLRLQAAVSLYKALGGGWQLTAQGQKESAQPVS</sequence>
<evidence type="ECO:0000313" key="3">
    <source>
        <dbReference type="EMBL" id="MFC7289008.1"/>
    </source>
</evidence>
<dbReference type="EMBL" id="JBHTBU010000002">
    <property type="protein sequence ID" value="MFC7289008.1"/>
    <property type="molecule type" value="Genomic_DNA"/>
</dbReference>
<proteinExistence type="inferred from homology"/>
<dbReference type="PANTHER" id="PTHR30203">
    <property type="entry name" value="OUTER MEMBRANE CATION EFFLUX PROTEIN"/>
    <property type="match status" value="1"/>
</dbReference>
<gene>
    <name evidence="3" type="ORF">ACFQPC_13235</name>
</gene>
<comment type="similarity">
    <text evidence="1 2">Belongs to the outer membrane factor (OMF) (TC 1.B.17) family.</text>
</comment>
<keyword evidence="2" id="KW-0812">Transmembrane</keyword>
<dbReference type="Proteomes" id="UP001596542">
    <property type="component" value="Unassembled WGS sequence"/>
</dbReference>
<keyword evidence="2" id="KW-0472">Membrane</keyword>
<keyword evidence="4" id="KW-1185">Reference proteome</keyword>
<dbReference type="Gene3D" id="2.20.200.10">
    <property type="entry name" value="Outer membrane efflux proteins (OEP)"/>
    <property type="match status" value="1"/>
</dbReference>
<dbReference type="InterPro" id="IPR003423">
    <property type="entry name" value="OMP_efflux"/>
</dbReference>
<keyword evidence="2" id="KW-0564">Palmitate</keyword>
<organism evidence="3 4">
    <name type="scientific">Herminiimonas glaciei</name>
    <dbReference type="NCBI Taxonomy" id="523788"/>
    <lineage>
        <taxon>Bacteria</taxon>
        <taxon>Pseudomonadati</taxon>
        <taxon>Pseudomonadota</taxon>
        <taxon>Betaproteobacteria</taxon>
        <taxon>Burkholderiales</taxon>
        <taxon>Oxalobacteraceae</taxon>
        <taxon>Herminiimonas</taxon>
    </lineage>
</organism>
<name>A0ABW2ID86_9BURK</name>
<comment type="caution">
    <text evidence="3">The sequence shown here is derived from an EMBL/GenBank/DDBJ whole genome shotgun (WGS) entry which is preliminary data.</text>
</comment>
<dbReference type="Pfam" id="PF02321">
    <property type="entry name" value="OEP"/>
    <property type="match status" value="2"/>
</dbReference>
<reference evidence="4" key="1">
    <citation type="journal article" date="2019" name="Int. J. Syst. Evol. Microbiol.">
        <title>The Global Catalogue of Microorganisms (GCM) 10K type strain sequencing project: providing services to taxonomists for standard genome sequencing and annotation.</title>
        <authorList>
            <consortium name="The Broad Institute Genomics Platform"/>
            <consortium name="The Broad Institute Genome Sequencing Center for Infectious Disease"/>
            <person name="Wu L."/>
            <person name="Ma J."/>
        </authorList>
    </citation>
    <scope>NUCLEOTIDE SEQUENCE [LARGE SCALE GENOMIC DNA]</scope>
    <source>
        <strain evidence="4">KACC 12508</strain>
    </source>
</reference>
<dbReference type="Gene3D" id="1.20.1600.10">
    <property type="entry name" value="Outer membrane efflux proteins (OEP)"/>
    <property type="match status" value="1"/>
</dbReference>
<keyword evidence="2" id="KW-0449">Lipoprotein</keyword>
<dbReference type="SUPFAM" id="SSF56954">
    <property type="entry name" value="Outer membrane efflux proteins (OEP)"/>
    <property type="match status" value="1"/>
</dbReference>
<comment type="subcellular location">
    <subcellularLocation>
        <location evidence="2">Cell membrane</location>
        <topology evidence="2">Lipid-anchor</topology>
    </subcellularLocation>
</comment>